<dbReference type="Proteomes" id="UP000681722">
    <property type="component" value="Unassembled WGS sequence"/>
</dbReference>
<feature type="compositionally biased region" description="Low complexity" evidence="1">
    <location>
        <begin position="1"/>
        <end position="12"/>
    </location>
</feature>
<dbReference type="InterPro" id="IPR035897">
    <property type="entry name" value="Toll_tir_struct_dom_sf"/>
</dbReference>
<name>A0A814MDJ0_9BILA</name>
<accession>A0A814MDJ0</accession>
<feature type="compositionally biased region" description="Acidic residues" evidence="1">
    <location>
        <begin position="13"/>
        <end position="25"/>
    </location>
</feature>
<proteinExistence type="predicted"/>
<dbReference type="InterPro" id="IPR000157">
    <property type="entry name" value="TIR_dom"/>
</dbReference>
<feature type="region of interest" description="Disordered" evidence="1">
    <location>
        <begin position="1"/>
        <end position="27"/>
    </location>
</feature>
<protein>
    <recommendedName>
        <fullName evidence="2">TIR domain-containing protein</fullName>
    </recommendedName>
</protein>
<dbReference type="SUPFAM" id="SSF48371">
    <property type="entry name" value="ARM repeat"/>
    <property type="match status" value="1"/>
</dbReference>
<dbReference type="InterPro" id="IPR016024">
    <property type="entry name" value="ARM-type_fold"/>
</dbReference>
<dbReference type="Gene3D" id="3.40.50.10140">
    <property type="entry name" value="Toll/interleukin-1 receptor homology (TIR) domain"/>
    <property type="match status" value="1"/>
</dbReference>
<dbReference type="PANTHER" id="PTHR46270:SF2">
    <property type="entry name" value="TIR DOMAIN-CONTAINING PROTEIN"/>
    <property type="match status" value="1"/>
</dbReference>
<evidence type="ECO:0000313" key="4">
    <source>
        <dbReference type="EMBL" id="CAF3844414.1"/>
    </source>
</evidence>
<comment type="caution">
    <text evidence="3">The sequence shown here is derived from an EMBL/GenBank/DDBJ whole genome shotgun (WGS) entry which is preliminary data.</text>
</comment>
<dbReference type="AlphaFoldDB" id="A0A814MDJ0"/>
<organism evidence="3 5">
    <name type="scientific">Didymodactylos carnosus</name>
    <dbReference type="NCBI Taxonomy" id="1234261"/>
    <lineage>
        <taxon>Eukaryota</taxon>
        <taxon>Metazoa</taxon>
        <taxon>Spiralia</taxon>
        <taxon>Gnathifera</taxon>
        <taxon>Rotifera</taxon>
        <taxon>Eurotatoria</taxon>
        <taxon>Bdelloidea</taxon>
        <taxon>Philodinida</taxon>
        <taxon>Philodinidae</taxon>
        <taxon>Didymodactylos</taxon>
    </lineage>
</organism>
<dbReference type="GO" id="GO:0007165">
    <property type="term" value="P:signal transduction"/>
    <property type="evidence" value="ECO:0007669"/>
    <property type="project" value="InterPro"/>
</dbReference>
<dbReference type="Pfam" id="PF13676">
    <property type="entry name" value="TIR_2"/>
    <property type="match status" value="1"/>
</dbReference>
<keyword evidence="5" id="KW-1185">Reference proteome</keyword>
<evidence type="ECO:0000313" key="5">
    <source>
        <dbReference type="Proteomes" id="UP000663829"/>
    </source>
</evidence>
<evidence type="ECO:0000313" key="3">
    <source>
        <dbReference type="EMBL" id="CAF1078191.1"/>
    </source>
</evidence>
<evidence type="ECO:0000256" key="1">
    <source>
        <dbReference type="SAM" id="MobiDB-lite"/>
    </source>
</evidence>
<sequence length="813" mass="91651">MSSSDSEASLNDNNDDESDQQEEQPVELNKNSEWLMKLIQSVQPSEAGLGIAPLSVLKEVQSELVQLKAVTSDKEKLSDETRKQLRHRFLQPWTELTTTCVSITLIDQASICECFDTVSSIYAIAIPVFRDLFKGYKAGDSQSRLLAGLAMLDLPHIPVFLNADGESPGELMNYAKVYRILSIACPTSPLISSDAIATLHNRVKLFVILKNRVDQRIASTNENSMGTNTTRILSFFWNLSDRTIVVPILIEAGLHKSAISWLSQSDKVSNKQCRAFIATLYNLARHDDGADELNRHEAIEAIKRFQSTDRVKTNTKLSLLSSMALALLSTPEQLKSDQKGMNGVLNQLLQLTIGAAKGSRHRCGGIHVSEPLAVLAKLFVVEERTIDYILCHAETKPPSDMSSTIRLFASLLLTFRSALDGNDPLKQFTLIAVLNILWSISFQAQYSRELIASNDELISIVKSLAESDDKKTINQYKPRSMEGIKEAARGILLNLDIDINDSSKTKEEIQKDKSNALTALSLRSYSHRNKEFCVKVLELLSTRNDVFDIWIDQTHCQSVGDLWESIADGMEQAQIIVCLISKHYYESKSCRQEFQYATDTLHKSIVPAFLEDFEPRSWLGIRISGVKYIRFRNLAQPDKAKMADLLDTILASFAASSSSSPEVLSAVQHSSKQHQSYEPEITHDKNSTIDSLRLPNEQWSTATIDDINNWFIYHHISSQIRNLYNFQTGQDMLHYAQMLVDDYEQQFQIYSKAFRKKTNDDELLPHEFDRFKRAMEKLLKDNTISLPSSMSTKYERVSTKNPATSKSSTCCIL</sequence>
<reference evidence="3" key="1">
    <citation type="submission" date="2021-02" db="EMBL/GenBank/DDBJ databases">
        <authorList>
            <person name="Nowell W R."/>
        </authorList>
    </citation>
    <scope>NUCLEOTIDE SEQUENCE</scope>
</reference>
<evidence type="ECO:0000259" key="2">
    <source>
        <dbReference type="Pfam" id="PF13676"/>
    </source>
</evidence>
<dbReference type="EMBL" id="CAJNOQ010004894">
    <property type="protein sequence ID" value="CAF1078191.1"/>
    <property type="molecule type" value="Genomic_DNA"/>
</dbReference>
<dbReference type="EMBL" id="CAJOBC010004894">
    <property type="protein sequence ID" value="CAF3844414.1"/>
    <property type="molecule type" value="Genomic_DNA"/>
</dbReference>
<dbReference type="Proteomes" id="UP000663829">
    <property type="component" value="Unassembled WGS sequence"/>
</dbReference>
<dbReference type="PANTHER" id="PTHR46270">
    <property type="entry name" value="ARMADILLO-TYPE FOLD-RELATED"/>
    <property type="match status" value="1"/>
</dbReference>
<dbReference type="SUPFAM" id="SSF52200">
    <property type="entry name" value="Toll/Interleukin receptor TIR domain"/>
    <property type="match status" value="1"/>
</dbReference>
<dbReference type="OrthoDB" id="9982753at2759"/>
<gene>
    <name evidence="3" type="ORF">GPM918_LOCUS17633</name>
    <name evidence="4" type="ORF">SRO942_LOCUS17630</name>
</gene>
<feature type="domain" description="TIR" evidence="2">
    <location>
        <begin position="524"/>
        <end position="645"/>
    </location>
</feature>